<dbReference type="Proteomes" id="UP000594464">
    <property type="component" value="Chromosome"/>
</dbReference>
<protein>
    <submittedName>
        <fullName evidence="1">Uncharacterized protein</fullName>
    </submittedName>
</protein>
<sequence length="80" mass="8884">MKLITDPVKKFWGNIECALDEKAFEYIVSDMIKGVRKTLKQSSTTAQAIDRSEAIPKIATSARKEGLEEFADALDFATSD</sequence>
<evidence type="ECO:0000313" key="2">
    <source>
        <dbReference type="Proteomes" id="UP000594464"/>
    </source>
</evidence>
<gene>
    <name evidence="1" type="ORF">G3M78_13340</name>
</gene>
<accession>A0A7T0C4I1</accession>
<name>A0A7T0C4I1_9BACT</name>
<evidence type="ECO:0000313" key="1">
    <source>
        <dbReference type="EMBL" id="QPJ66323.1"/>
    </source>
</evidence>
<dbReference type="KEGG" id="nva:G3M78_13340"/>
<dbReference type="EMBL" id="CP048620">
    <property type="protein sequence ID" value="QPJ66323.1"/>
    <property type="molecule type" value="Genomic_DNA"/>
</dbReference>
<reference evidence="2" key="1">
    <citation type="submission" date="2020-02" db="EMBL/GenBank/DDBJ databases">
        <title>Genomic and physiological characterization of two novel Nitrospinaceae genera.</title>
        <authorList>
            <person name="Mueller A.J."/>
            <person name="Jung M.-Y."/>
            <person name="Strachan C.R."/>
            <person name="Herbold C.W."/>
            <person name="Kirkegaard R.H."/>
            <person name="Daims H."/>
        </authorList>
    </citation>
    <scope>NUCLEOTIDE SEQUENCE [LARGE SCALE GENOMIC DNA]</scope>
</reference>
<dbReference type="AlphaFoldDB" id="A0A7T0C4I1"/>
<proteinExistence type="predicted"/>
<organism evidence="1 2">
    <name type="scientific">Candidatus Nitrohelix vancouverensis</name>
    <dbReference type="NCBI Taxonomy" id="2705534"/>
    <lineage>
        <taxon>Bacteria</taxon>
        <taxon>Pseudomonadati</taxon>
        <taxon>Nitrospinota/Tectimicrobiota group</taxon>
        <taxon>Nitrospinota</taxon>
        <taxon>Nitrospinia</taxon>
        <taxon>Nitrospinales</taxon>
        <taxon>Nitrospinaceae</taxon>
        <taxon>Candidatus Nitrohelix</taxon>
    </lineage>
</organism>